<sequence>MIWKSRGSYLSLFGHNKFPTHRRSSSPPSSLHPLFPSLSSITPLKMFAKFCVLAAVLRLALALTMNAPANVTSGLVSDVTWTATDDDPTFSLELNHPSFGNSLALANNVNPQSGSPLSIQWPIVPADAQYTLSAVNISNINQVYSMSGSFAIAQAPTTVASSLSSTTFTSNATASGASTTATSLGVSTTGAPSGPGSTTGNAASSAASSASSSTASSGSFNGNGSGNGAASFKSGSTGAVAAVLAAVAGATLFL</sequence>
<dbReference type="EMBL" id="JAACJN010000385">
    <property type="protein sequence ID" value="KAF5345101.1"/>
    <property type="molecule type" value="Genomic_DNA"/>
</dbReference>
<comment type="caution">
    <text evidence="3">The sequence shown here is derived from an EMBL/GenBank/DDBJ whole genome shotgun (WGS) entry which is preliminary data.</text>
</comment>
<accession>A0A8H5GAW0</accession>
<feature type="region of interest" description="Disordered" evidence="1">
    <location>
        <begin position="173"/>
        <end position="208"/>
    </location>
</feature>
<dbReference type="EMBL" id="JAACJN010000205">
    <property type="protein sequence ID" value="KAF5361546.1"/>
    <property type="molecule type" value="Genomic_DNA"/>
</dbReference>
<name>A0A8H5GAW0_9AGAR</name>
<evidence type="ECO:0000313" key="3">
    <source>
        <dbReference type="EMBL" id="KAF5361546.1"/>
    </source>
</evidence>
<dbReference type="OrthoDB" id="5420143at2759"/>
<evidence type="ECO:0000313" key="2">
    <source>
        <dbReference type="EMBL" id="KAF5345101.1"/>
    </source>
</evidence>
<protein>
    <recommendedName>
        <fullName evidence="5">Ser-Thr-rich glycosyl-phosphatidyl-inositol-anchored membrane family-domain-containing protein</fullName>
    </recommendedName>
</protein>
<organism evidence="3 4">
    <name type="scientific">Collybiopsis confluens</name>
    <dbReference type="NCBI Taxonomy" id="2823264"/>
    <lineage>
        <taxon>Eukaryota</taxon>
        <taxon>Fungi</taxon>
        <taxon>Dikarya</taxon>
        <taxon>Basidiomycota</taxon>
        <taxon>Agaricomycotina</taxon>
        <taxon>Agaricomycetes</taxon>
        <taxon>Agaricomycetidae</taxon>
        <taxon>Agaricales</taxon>
        <taxon>Marasmiineae</taxon>
        <taxon>Omphalotaceae</taxon>
        <taxon>Collybiopsis</taxon>
    </lineage>
</organism>
<evidence type="ECO:0000313" key="4">
    <source>
        <dbReference type="Proteomes" id="UP000518752"/>
    </source>
</evidence>
<gene>
    <name evidence="3" type="ORF">D9757_012088</name>
    <name evidence="2" type="ORF">D9757_014901</name>
</gene>
<dbReference type="Proteomes" id="UP000518752">
    <property type="component" value="Unassembled WGS sequence"/>
</dbReference>
<reference evidence="3 4" key="1">
    <citation type="journal article" date="2020" name="ISME J.">
        <title>Uncovering the hidden diversity of litter-decomposition mechanisms in mushroom-forming fungi.</title>
        <authorList>
            <person name="Floudas D."/>
            <person name="Bentzer J."/>
            <person name="Ahren D."/>
            <person name="Johansson T."/>
            <person name="Persson P."/>
            <person name="Tunlid A."/>
        </authorList>
    </citation>
    <scope>NUCLEOTIDE SEQUENCE [LARGE SCALE GENOMIC DNA]</scope>
    <source>
        <strain evidence="3 4">CBS 406.79</strain>
    </source>
</reference>
<dbReference type="AlphaFoldDB" id="A0A8H5GAW0"/>
<evidence type="ECO:0000256" key="1">
    <source>
        <dbReference type="SAM" id="MobiDB-lite"/>
    </source>
</evidence>
<evidence type="ECO:0008006" key="5">
    <source>
        <dbReference type="Google" id="ProtNLM"/>
    </source>
</evidence>
<keyword evidence="4" id="KW-1185">Reference proteome</keyword>
<proteinExistence type="predicted"/>